<dbReference type="NCBIfam" id="TIGR00507">
    <property type="entry name" value="aroE"/>
    <property type="match status" value="1"/>
</dbReference>
<evidence type="ECO:0000256" key="3">
    <source>
        <dbReference type="ARBA" id="ARBA00022857"/>
    </source>
</evidence>
<evidence type="ECO:0000256" key="5">
    <source>
        <dbReference type="ARBA" id="ARBA00023141"/>
    </source>
</evidence>
<dbReference type="GO" id="GO:0019632">
    <property type="term" value="P:shikimate metabolic process"/>
    <property type="evidence" value="ECO:0007669"/>
    <property type="project" value="InterPro"/>
</dbReference>
<dbReference type="Pfam" id="PF08501">
    <property type="entry name" value="Shikimate_dh_N"/>
    <property type="match status" value="1"/>
</dbReference>
<dbReference type="Gene3D" id="3.40.50.720">
    <property type="entry name" value="NAD(P)-binding Rossmann-like Domain"/>
    <property type="match status" value="1"/>
</dbReference>
<dbReference type="GO" id="GO:0004764">
    <property type="term" value="F:shikimate 3-dehydrogenase (NADP+) activity"/>
    <property type="evidence" value="ECO:0007669"/>
    <property type="project" value="UniProtKB-UniRule"/>
</dbReference>
<evidence type="ECO:0000256" key="6">
    <source>
        <dbReference type="ARBA" id="ARBA00051639"/>
    </source>
</evidence>
<comment type="caution">
    <text evidence="9">Lacks conserved residue(s) required for the propagation of feature annotation.</text>
</comment>
<comment type="similarity">
    <text evidence="9">Belongs to the shikimate dehydrogenase family.</text>
</comment>
<comment type="catalytic activity">
    <reaction evidence="7">
        <text>shikimate + NAD(+) = 3-dehydroshikimate + NADH + H(+)</text>
        <dbReference type="Rhea" id="RHEA:17741"/>
        <dbReference type="ChEBI" id="CHEBI:15378"/>
        <dbReference type="ChEBI" id="CHEBI:16630"/>
        <dbReference type="ChEBI" id="CHEBI:36208"/>
        <dbReference type="ChEBI" id="CHEBI:57540"/>
        <dbReference type="ChEBI" id="CHEBI:57945"/>
    </reaction>
</comment>
<comment type="subunit">
    <text evidence="9">Homodimer.</text>
</comment>
<name>A0A9D1JFM3_9FIRM</name>
<feature type="binding site" evidence="9">
    <location>
        <position position="69"/>
    </location>
    <ligand>
        <name>shikimate</name>
        <dbReference type="ChEBI" id="CHEBI:36208"/>
    </ligand>
</feature>
<dbReference type="SUPFAM" id="SSF53223">
    <property type="entry name" value="Aminoacid dehydrogenase-like, N-terminal domain"/>
    <property type="match status" value="1"/>
</dbReference>
<keyword evidence="5 9" id="KW-0057">Aromatic amino acid biosynthesis</keyword>
<dbReference type="InterPro" id="IPR022893">
    <property type="entry name" value="Shikimate_DH_fam"/>
</dbReference>
<feature type="binding site" evidence="9">
    <location>
        <position position="258"/>
    </location>
    <ligand>
        <name>NADP(+)</name>
        <dbReference type="ChEBI" id="CHEBI:58349"/>
    </ligand>
</feature>
<feature type="binding site" evidence="9">
    <location>
        <position position="237"/>
    </location>
    <ligand>
        <name>shikimate</name>
        <dbReference type="ChEBI" id="CHEBI:36208"/>
    </ligand>
</feature>
<dbReference type="AlphaFoldDB" id="A0A9D1JFM3"/>
<feature type="binding site" evidence="9">
    <location>
        <position position="235"/>
    </location>
    <ligand>
        <name>NADP(+)</name>
        <dbReference type="ChEBI" id="CHEBI:58349"/>
    </ligand>
</feature>
<comment type="pathway">
    <text evidence="1 9">Metabolic intermediate biosynthesis; chorismate biosynthesis; chorismate from D-erythrose 4-phosphate and phosphoenolpyruvate: step 4/7.</text>
</comment>
<evidence type="ECO:0000256" key="1">
    <source>
        <dbReference type="ARBA" id="ARBA00004871"/>
    </source>
</evidence>
<dbReference type="Proteomes" id="UP000886841">
    <property type="component" value="Unassembled WGS sequence"/>
</dbReference>
<dbReference type="InterPro" id="IPR036291">
    <property type="entry name" value="NAD(P)-bd_dom_sf"/>
</dbReference>
<keyword evidence="3 9" id="KW-0521">NADP</keyword>
<evidence type="ECO:0000313" key="12">
    <source>
        <dbReference type="EMBL" id="HIR92875.1"/>
    </source>
</evidence>
<dbReference type="SUPFAM" id="SSF51735">
    <property type="entry name" value="NAD(P)-binding Rossmann-fold domains"/>
    <property type="match status" value="1"/>
</dbReference>
<dbReference type="HAMAP" id="MF_00222">
    <property type="entry name" value="Shikimate_DH_AroE"/>
    <property type="match status" value="1"/>
</dbReference>
<feature type="active site" description="Proton acceptor" evidence="9">
    <location>
        <position position="73"/>
    </location>
</feature>
<feature type="binding site" evidence="9">
    <location>
        <position position="109"/>
    </location>
    <ligand>
        <name>shikimate</name>
        <dbReference type="ChEBI" id="CHEBI:36208"/>
    </ligand>
</feature>
<dbReference type="InterPro" id="IPR011342">
    <property type="entry name" value="Shikimate_DH"/>
</dbReference>
<dbReference type="PANTHER" id="PTHR21089:SF1">
    <property type="entry name" value="BIFUNCTIONAL 3-DEHYDROQUINATE DEHYDRATASE_SHIKIMATE DEHYDROGENASE, CHLOROPLASTIC"/>
    <property type="match status" value="1"/>
</dbReference>
<dbReference type="NCBIfam" id="NF001319">
    <property type="entry name" value="PRK00258.3-3"/>
    <property type="match status" value="1"/>
</dbReference>
<comment type="catalytic activity">
    <reaction evidence="6">
        <text>L-quinate + NAD(+) = 3-dehydroquinate + NADH + H(+)</text>
        <dbReference type="Rhea" id="RHEA:22364"/>
        <dbReference type="ChEBI" id="CHEBI:15378"/>
        <dbReference type="ChEBI" id="CHEBI:29751"/>
        <dbReference type="ChEBI" id="CHEBI:32364"/>
        <dbReference type="ChEBI" id="CHEBI:57540"/>
        <dbReference type="ChEBI" id="CHEBI:57945"/>
        <dbReference type="EC" id="1.1.1.24"/>
    </reaction>
</comment>
<evidence type="ECO:0000256" key="7">
    <source>
        <dbReference type="ARBA" id="ARBA00052329"/>
    </source>
</evidence>
<dbReference type="GO" id="GO:0008652">
    <property type="term" value="P:amino acid biosynthetic process"/>
    <property type="evidence" value="ECO:0007669"/>
    <property type="project" value="UniProtKB-KW"/>
</dbReference>
<evidence type="ECO:0000256" key="4">
    <source>
        <dbReference type="ARBA" id="ARBA00023002"/>
    </source>
</evidence>
<dbReference type="CDD" id="cd01065">
    <property type="entry name" value="NAD_bind_Shikimate_DH"/>
    <property type="match status" value="1"/>
</dbReference>
<gene>
    <name evidence="9" type="primary">aroE</name>
    <name evidence="12" type="ORF">IAB98_05610</name>
</gene>
<dbReference type="InterPro" id="IPR013708">
    <property type="entry name" value="Shikimate_DH-bd_N"/>
</dbReference>
<feature type="binding site" evidence="9">
    <location>
        <position position="265"/>
    </location>
    <ligand>
        <name>shikimate</name>
        <dbReference type="ChEBI" id="CHEBI:36208"/>
    </ligand>
</feature>
<feature type="binding site" evidence="9">
    <location>
        <begin position="22"/>
        <end position="24"/>
    </location>
    <ligand>
        <name>shikimate</name>
        <dbReference type="ChEBI" id="CHEBI:36208"/>
    </ligand>
</feature>
<evidence type="ECO:0000313" key="13">
    <source>
        <dbReference type="Proteomes" id="UP000886841"/>
    </source>
</evidence>
<dbReference type="Pfam" id="PF18317">
    <property type="entry name" value="SDH_C"/>
    <property type="match status" value="1"/>
</dbReference>
<proteinExistence type="inferred from homology"/>
<comment type="function">
    <text evidence="9">Involved in the biosynthesis of the chorismate, which leads to the biosynthesis of aromatic amino acids. Catalyzes the reversible NADPH linked reduction of 3-dehydroshikimate (DHSA) to yield shikimate (SA).</text>
</comment>
<dbReference type="FunFam" id="3.40.50.720:FF:000086">
    <property type="entry name" value="Quinate/shikimate dehydrogenase"/>
    <property type="match status" value="1"/>
</dbReference>
<keyword evidence="4 9" id="KW-0560">Oxidoreductase</keyword>
<comment type="catalytic activity">
    <reaction evidence="9">
        <text>shikimate + NADP(+) = 3-dehydroshikimate + NADPH + H(+)</text>
        <dbReference type="Rhea" id="RHEA:17737"/>
        <dbReference type="ChEBI" id="CHEBI:15378"/>
        <dbReference type="ChEBI" id="CHEBI:16630"/>
        <dbReference type="ChEBI" id="CHEBI:36208"/>
        <dbReference type="ChEBI" id="CHEBI:57783"/>
        <dbReference type="ChEBI" id="CHEBI:58349"/>
        <dbReference type="EC" id="1.1.1.25"/>
    </reaction>
</comment>
<dbReference type="Gene3D" id="3.40.50.10860">
    <property type="entry name" value="Leucine Dehydrogenase, chain A, domain 1"/>
    <property type="match status" value="1"/>
</dbReference>
<dbReference type="GO" id="GO:0030266">
    <property type="term" value="F:quinate 3-dehydrogenase (NAD+) activity"/>
    <property type="evidence" value="ECO:0007669"/>
    <property type="project" value="UniProtKB-EC"/>
</dbReference>
<comment type="pathway">
    <text evidence="8">Aromatic compound metabolism; 3,4-dihydroxybenzoate biosynthesis; 3-dehydroquinate from D-quinate (NAD(+) route).</text>
</comment>
<feature type="domain" description="Shikimate dehydrogenase substrate binding N-terminal" evidence="10">
    <location>
        <begin position="14"/>
        <end position="96"/>
    </location>
</feature>
<dbReference type="InterPro" id="IPR041121">
    <property type="entry name" value="SDH_C"/>
</dbReference>
<dbReference type="PANTHER" id="PTHR21089">
    <property type="entry name" value="SHIKIMATE DEHYDROGENASE"/>
    <property type="match status" value="1"/>
</dbReference>
<protein>
    <recommendedName>
        <fullName evidence="9">Shikimate dehydrogenase (NADP(+))</fullName>
        <shortName evidence="9">SDH</shortName>
        <ecNumber evidence="9">1.1.1.25</ecNumber>
    </recommendedName>
</protein>
<dbReference type="EMBL" id="DVHU01000053">
    <property type="protein sequence ID" value="HIR92875.1"/>
    <property type="molecule type" value="Genomic_DNA"/>
</dbReference>
<evidence type="ECO:0000259" key="11">
    <source>
        <dbReference type="Pfam" id="PF18317"/>
    </source>
</evidence>
<dbReference type="FunFam" id="3.40.50.10860:FF:000004">
    <property type="entry name" value="Quinate/shikimate dehydrogenase"/>
    <property type="match status" value="1"/>
</dbReference>
<dbReference type="GO" id="GO:0009073">
    <property type="term" value="P:aromatic amino acid family biosynthetic process"/>
    <property type="evidence" value="ECO:0007669"/>
    <property type="project" value="UniProtKB-KW"/>
</dbReference>
<dbReference type="EC" id="1.1.1.25" evidence="9"/>
<sequence>MAHTITGHTGFMGLLGDPVAHSISPQMHNTAFQLLGLDYVYLCFPVGEKELPAAVQGLKSCKIRGFNLTMPNKNRMAELCDHLSPAAELIGAVNTVVNDNGVLTGHNTDGTGFLRSLTEAGCPVKGSTITLMGAGGAATAICAQAALDGAQAIRIFARPTSRFWARTQELAQKLTCRTSCQVTLLENEDEKNLASSLKESQILINGTSVGMAPRTEDSIIRDAALLDPHLTVADVIYNPRQTRLLTMAREQGCCTLNGMYMLLYQGAEAFRLWTGQDMPVEEIRARYFS</sequence>
<dbReference type="GO" id="GO:0009423">
    <property type="term" value="P:chorismate biosynthetic process"/>
    <property type="evidence" value="ECO:0007669"/>
    <property type="project" value="UniProtKB-UniRule"/>
</dbReference>
<reference evidence="12" key="2">
    <citation type="journal article" date="2021" name="PeerJ">
        <title>Extensive microbial diversity within the chicken gut microbiome revealed by metagenomics and culture.</title>
        <authorList>
            <person name="Gilroy R."/>
            <person name="Ravi A."/>
            <person name="Getino M."/>
            <person name="Pursley I."/>
            <person name="Horton D.L."/>
            <person name="Alikhan N.F."/>
            <person name="Baker D."/>
            <person name="Gharbi K."/>
            <person name="Hall N."/>
            <person name="Watson M."/>
            <person name="Adriaenssens E.M."/>
            <person name="Foster-Nyarko E."/>
            <person name="Jarju S."/>
            <person name="Secka A."/>
            <person name="Antonio M."/>
            <person name="Oren A."/>
            <person name="Chaudhuri R.R."/>
            <person name="La Ragione R."/>
            <person name="Hildebrand F."/>
            <person name="Pallen M.J."/>
        </authorList>
    </citation>
    <scope>NUCLEOTIDE SEQUENCE</scope>
    <source>
        <strain evidence="12">ChiSxjej1B13-7041</strain>
    </source>
</reference>
<evidence type="ECO:0000256" key="9">
    <source>
        <dbReference type="HAMAP-Rule" id="MF_00222"/>
    </source>
</evidence>
<dbReference type="GO" id="GO:0050661">
    <property type="term" value="F:NADP binding"/>
    <property type="evidence" value="ECO:0007669"/>
    <property type="project" value="InterPro"/>
</dbReference>
<evidence type="ECO:0000259" key="10">
    <source>
        <dbReference type="Pfam" id="PF08501"/>
    </source>
</evidence>
<dbReference type="InterPro" id="IPR046346">
    <property type="entry name" value="Aminoacid_DH-like_N_sf"/>
</dbReference>
<feature type="binding site" evidence="9">
    <location>
        <begin position="133"/>
        <end position="137"/>
    </location>
    <ligand>
        <name>NADP(+)</name>
        <dbReference type="ChEBI" id="CHEBI:58349"/>
    </ligand>
</feature>
<evidence type="ECO:0000256" key="2">
    <source>
        <dbReference type="ARBA" id="ARBA00022605"/>
    </source>
</evidence>
<reference evidence="12" key="1">
    <citation type="submission" date="2020-10" db="EMBL/GenBank/DDBJ databases">
        <authorList>
            <person name="Gilroy R."/>
        </authorList>
    </citation>
    <scope>NUCLEOTIDE SEQUENCE</scope>
    <source>
        <strain evidence="12">ChiSxjej1B13-7041</strain>
    </source>
</reference>
<feature type="binding site" evidence="9">
    <location>
        <position position="94"/>
    </location>
    <ligand>
        <name>shikimate</name>
        <dbReference type="ChEBI" id="CHEBI:36208"/>
    </ligand>
</feature>
<organism evidence="12 13">
    <name type="scientific">Candidatus Egerieimonas intestinavium</name>
    <dbReference type="NCBI Taxonomy" id="2840777"/>
    <lineage>
        <taxon>Bacteria</taxon>
        <taxon>Bacillati</taxon>
        <taxon>Bacillota</taxon>
        <taxon>Clostridia</taxon>
        <taxon>Lachnospirales</taxon>
        <taxon>Lachnospiraceae</taxon>
        <taxon>Lachnospiraceae incertae sedis</taxon>
        <taxon>Candidatus Egerieimonas</taxon>
    </lineage>
</organism>
<evidence type="ECO:0000256" key="8">
    <source>
        <dbReference type="ARBA" id="ARBA00060613"/>
    </source>
</evidence>
<feature type="domain" description="SDH C-terminal" evidence="11">
    <location>
        <begin position="258"/>
        <end position="285"/>
    </location>
</feature>
<accession>A0A9D1JFM3</accession>
<comment type="caution">
    <text evidence="12">The sequence shown here is derived from an EMBL/GenBank/DDBJ whole genome shotgun (WGS) entry which is preliminary data.</text>
</comment>
<keyword evidence="2 9" id="KW-0028">Amino-acid biosynthesis</keyword>